<dbReference type="GO" id="GO:0046872">
    <property type="term" value="F:metal ion binding"/>
    <property type="evidence" value="ECO:0007669"/>
    <property type="project" value="UniProtKB-UniRule"/>
</dbReference>
<protein>
    <recommendedName>
        <fullName evidence="5 14">Adenine DNA glycosylase</fullName>
        <ecNumber evidence="4 14">3.2.2.31</ecNumber>
    </recommendedName>
</protein>
<dbReference type="Gene3D" id="1.10.340.30">
    <property type="entry name" value="Hypothetical protein, domain 2"/>
    <property type="match status" value="1"/>
</dbReference>
<dbReference type="InterPro" id="IPR005760">
    <property type="entry name" value="A/G_AdeGlyc_MutY"/>
</dbReference>
<comment type="similarity">
    <text evidence="3 14">Belongs to the Nth/MutY family.</text>
</comment>
<dbReference type="Proteomes" id="UP000824023">
    <property type="component" value="Unassembled WGS sequence"/>
</dbReference>
<keyword evidence="10 14" id="KW-0408">Iron</keyword>
<keyword evidence="6" id="KW-0004">4Fe-4S</keyword>
<gene>
    <name evidence="16" type="primary">mutY</name>
    <name evidence="16" type="ORF">H9819_07800</name>
</gene>
<dbReference type="Pfam" id="PF14815">
    <property type="entry name" value="NUDIX_4"/>
    <property type="match status" value="1"/>
</dbReference>
<keyword evidence="11" id="KW-0411">Iron-sulfur</keyword>
<evidence type="ECO:0000256" key="4">
    <source>
        <dbReference type="ARBA" id="ARBA00012045"/>
    </source>
</evidence>
<feature type="domain" description="HhH-GPD" evidence="15">
    <location>
        <begin position="40"/>
        <end position="188"/>
    </location>
</feature>
<dbReference type="GO" id="GO:0006284">
    <property type="term" value="P:base-excision repair"/>
    <property type="evidence" value="ECO:0007669"/>
    <property type="project" value="UniProtKB-UniRule"/>
</dbReference>
<dbReference type="AlphaFoldDB" id="A0A9D2A6I7"/>
<comment type="cofactor">
    <cofactor evidence="14">
        <name>[4Fe-4S] cluster</name>
        <dbReference type="ChEBI" id="CHEBI:49883"/>
    </cofactor>
    <text evidence="14">Binds 1 [4Fe-4S] cluster.</text>
</comment>
<dbReference type="SMART" id="SM00478">
    <property type="entry name" value="ENDO3c"/>
    <property type="match status" value="1"/>
</dbReference>
<evidence type="ECO:0000313" key="17">
    <source>
        <dbReference type="Proteomes" id="UP000824023"/>
    </source>
</evidence>
<dbReference type="GO" id="GO:0035485">
    <property type="term" value="F:adenine/guanine mispair binding"/>
    <property type="evidence" value="ECO:0007669"/>
    <property type="project" value="TreeGrafter"/>
</dbReference>
<keyword evidence="8 14" id="KW-0227">DNA damage</keyword>
<dbReference type="CDD" id="cd03431">
    <property type="entry name" value="NUDIX_DNA_Glycosylase_C-MutY"/>
    <property type="match status" value="1"/>
</dbReference>
<evidence type="ECO:0000259" key="15">
    <source>
        <dbReference type="SMART" id="SM00478"/>
    </source>
</evidence>
<dbReference type="PANTHER" id="PTHR42944">
    <property type="entry name" value="ADENINE DNA GLYCOSYLASE"/>
    <property type="match status" value="1"/>
</dbReference>
<dbReference type="GO" id="GO:0051539">
    <property type="term" value="F:4 iron, 4 sulfur cluster binding"/>
    <property type="evidence" value="ECO:0007669"/>
    <property type="project" value="UniProtKB-UniRule"/>
</dbReference>
<dbReference type="EC" id="3.2.2.31" evidence="4 14"/>
<evidence type="ECO:0000256" key="6">
    <source>
        <dbReference type="ARBA" id="ARBA00022485"/>
    </source>
</evidence>
<keyword evidence="9" id="KW-0378">Hydrolase</keyword>
<evidence type="ECO:0000256" key="11">
    <source>
        <dbReference type="ARBA" id="ARBA00023014"/>
    </source>
</evidence>
<dbReference type="Gene3D" id="1.10.1670.10">
    <property type="entry name" value="Helix-hairpin-Helix base-excision DNA repair enzymes (C-terminal)"/>
    <property type="match status" value="1"/>
</dbReference>
<dbReference type="GO" id="GO:0034039">
    <property type="term" value="F:8-oxo-7,8-dihydroguanine DNA N-glycosylase activity"/>
    <property type="evidence" value="ECO:0007669"/>
    <property type="project" value="TreeGrafter"/>
</dbReference>
<accession>A0A9D2A6I7</accession>
<dbReference type="InterPro" id="IPR003265">
    <property type="entry name" value="HhH-GPD_domain"/>
</dbReference>
<dbReference type="SUPFAM" id="SSF48150">
    <property type="entry name" value="DNA-glycosylase"/>
    <property type="match status" value="1"/>
</dbReference>
<keyword evidence="12" id="KW-0234">DNA repair</keyword>
<evidence type="ECO:0000256" key="8">
    <source>
        <dbReference type="ARBA" id="ARBA00022763"/>
    </source>
</evidence>
<dbReference type="GO" id="GO:0032357">
    <property type="term" value="F:oxidized purine DNA binding"/>
    <property type="evidence" value="ECO:0007669"/>
    <property type="project" value="TreeGrafter"/>
</dbReference>
<evidence type="ECO:0000256" key="9">
    <source>
        <dbReference type="ARBA" id="ARBA00022801"/>
    </source>
</evidence>
<evidence type="ECO:0000256" key="2">
    <source>
        <dbReference type="ARBA" id="ARBA00002933"/>
    </source>
</evidence>
<comment type="function">
    <text evidence="2">Adenine glycosylase active on G-A mispairs. MutY also corrects error-prone DNA synthesis past GO lesions which are due to the oxidatively damaged form of guanine: 7,8-dihydro-8-oxoguanine (8-oxo-dGTP).</text>
</comment>
<dbReference type="NCBIfam" id="TIGR01084">
    <property type="entry name" value="mutY"/>
    <property type="match status" value="1"/>
</dbReference>
<evidence type="ECO:0000256" key="14">
    <source>
        <dbReference type="RuleBase" id="RU365096"/>
    </source>
</evidence>
<evidence type="ECO:0000256" key="7">
    <source>
        <dbReference type="ARBA" id="ARBA00022723"/>
    </source>
</evidence>
<evidence type="ECO:0000256" key="10">
    <source>
        <dbReference type="ARBA" id="ARBA00023004"/>
    </source>
</evidence>
<comment type="catalytic activity">
    <reaction evidence="1 14">
        <text>Hydrolyzes free adenine bases from 7,8-dihydro-8-oxoguanine:adenine mismatched double-stranded DNA, leaving an apurinic site.</text>
        <dbReference type="EC" id="3.2.2.31"/>
    </reaction>
</comment>
<dbReference type="FunFam" id="1.10.340.30:FF:000010">
    <property type="entry name" value="Adenine DNA glycosylase"/>
    <property type="match status" value="1"/>
</dbReference>
<dbReference type="Pfam" id="PF10576">
    <property type="entry name" value="EndIII_4Fe-2S"/>
    <property type="match status" value="1"/>
</dbReference>
<evidence type="ECO:0000256" key="3">
    <source>
        <dbReference type="ARBA" id="ARBA00008343"/>
    </source>
</evidence>
<dbReference type="PANTHER" id="PTHR42944:SF1">
    <property type="entry name" value="ADENINE DNA GLYCOSYLASE"/>
    <property type="match status" value="1"/>
</dbReference>
<comment type="caution">
    <text evidence="16">The sequence shown here is derived from an EMBL/GenBank/DDBJ whole genome shotgun (WGS) entry which is preliminary data.</text>
</comment>
<dbReference type="CDD" id="cd00056">
    <property type="entry name" value="ENDO3c"/>
    <property type="match status" value="1"/>
</dbReference>
<dbReference type="SMART" id="SM00525">
    <property type="entry name" value="FES"/>
    <property type="match status" value="1"/>
</dbReference>
<organism evidence="16 17">
    <name type="scientific">Candidatus Bacteroides merdipullorum</name>
    <dbReference type="NCBI Taxonomy" id="2838474"/>
    <lineage>
        <taxon>Bacteria</taxon>
        <taxon>Pseudomonadati</taxon>
        <taxon>Bacteroidota</taxon>
        <taxon>Bacteroidia</taxon>
        <taxon>Bacteroidales</taxon>
        <taxon>Bacteroidaceae</taxon>
        <taxon>Bacteroides</taxon>
    </lineage>
</organism>
<reference evidence="16" key="1">
    <citation type="journal article" date="2021" name="PeerJ">
        <title>Extensive microbial diversity within the chicken gut microbiome revealed by metagenomics and culture.</title>
        <authorList>
            <person name="Gilroy R."/>
            <person name="Ravi A."/>
            <person name="Getino M."/>
            <person name="Pursley I."/>
            <person name="Horton D.L."/>
            <person name="Alikhan N.F."/>
            <person name="Baker D."/>
            <person name="Gharbi K."/>
            <person name="Hall N."/>
            <person name="Watson M."/>
            <person name="Adriaenssens E.M."/>
            <person name="Foster-Nyarko E."/>
            <person name="Jarju S."/>
            <person name="Secka A."/>
            <person name="Antonio M."/>
            <person name="Oren A."/>
            <person name="Chaudhuri R.R."/>
            <person name="La Ragione R."/>
            <person name="Hildebrand F."/>
            <person name="Pallen M.J."/>
        </authorList>
    </citation>
    <scope>NUCLEOTIDE SEQUENCE</scope>
    <source>
        <strain evidence="16">ChiHjej12B11-24981</strain>
    </source>
</reference>
<dbReference type="InterPro" id="IPR004035">
    <property type="entry name" value="Endouclease-III_FeS-bd_BS"/>
</dbReference>
<evidence type="ECO:0000256" key="5">
    <source>
        <dbReference type="ARBA" id="ARBA00022023"/>
    </source>
</evidence>
<name>A0A9D2A6I7_9BACE</name>
<reference evidence="16" key="2">
    <citation type="submission" date="2021-04" db="EMBL/GenBank/DDBJ databases">
        <authorList>
            <person name="Gilroy R."/>
        </authorList>
    </citation>
    <scope>NUCLEOTIDE SEQUENCE</scope>
    <source>
        <strain evidence="16">ChiHjej12B11-24981</strain>
    </source>
</reference>
<proteinExistence type="inferred from homology"/>
<dbReference type="GO" id="GO:0006298">
    <property type="term" value="P:mismatch repair"/>
    <property type="evidence" value="ECO:0007669"/>
    <property type="project" value="TreeGrafter"/>
</dbReference>
<dbReference type="EMBL" id="DXCK01000107">
    <property type="protein sequence ID" value="HIZ02134.1"/>
    <property type="molecule type" value="Genomic_DNA"/>
</dbReference>
<dbReference type="GO" id="GO:0000701">
    <property type="term" value="F:purine-specific mismatch base pair DNA N-glycosylase activity"/>
    <property type="evidence" value="ECO:0007669"/>
    <property type="project" value="UniProtKB-EC"/>
</dbReference>
<evidence type="ECO:0000256" key="13">
    <source>
        <dbReference type="ARBA" id="ARBA00023295"/>
    </source>
</evidence>
<keyword evidence="7" id="KW-0479">Metal-binding</keyword>
<dbReference type="InterPro" id="IPR044298">
    <property type="entry name" value="MIG/MutY"/>
</dbReference>
<dbReference type="Gene3D" id="3.90.79.10">
    <property type="entry name" value="Nucleoside Triphosphate Pyrophosphohydrolase"/>
    <property type="match status" value="1"/>
</dbReference>
<dbReference type="InterPro" id="IPR011257">
    <property type="entry name" value="DNA_glycosylase"/>
</dbReference>
<dbReference type="PROSITE" id="PS00764">
    <property type="entry name" value="ENDONUCLEASE_III_1"/>
    <property type="match status" value="1"/>
</dbReference>
<evidence type="ECO:0000256" key="1">
    <source>
        <dbReference type="ARBA" id="ARBA00000843"/>
    </source>
</evidence>
<dbReference type="InterPro" id="IPR015797">
    <property type="entry name" value="NUDIX_hydrolase-like_dom_sf"/>
</dbReference>
<dbReference type="SUPFAM" id="SSF55811">
    <property type="entry name" value="Nudix"/>
    <property type="match status" value="1"/>
</dbReference>
<dbReference type="InterPro" id="IPR029119">
    <property type="entry name" value="MutY_C"/>
</dbReference>
<dbReference type="InterPro" id="IPR023170">
    <property type="entry name" value="HhH_base_excis_C"/>
</dbReference>
<sequence>MNNDSNRFSRALLAWYRDNKRSLPWRDTRDPYLIWVSEIILQQTRVAQGHDYYARFVRRFPDVRSLAEADEEEVMRYWQGLGYYSRARNLHAAARSMADGVFPTTYQSVRALKGVGDYTAAAICAFAYDMPCAVVDGNVYRVLARYLGVDTPIDSTEGKKTFAALAREMLDTDRPADYNQAIMDFGALVCTPQSPACLLCPLADSCAALASGRVTQLPVKQHKTKQTDRYLNYLFVRMGDDTLIRKRTGKDIWKNLFELPLLESDRDLSTDEFLASPLLADFLAGHPGAVVRPLQRGVKHVLSHRILHAHFYEVLLPADTAPFDGFLRVPLSGLDSYAWPRLLHAFLEKLLKKDSDACMV</sequence>
<dbReference type="Pfam" id="PF00730">
    <property type="entry name" value="HhH-GPD"/>
    <property type="match status" value="1"/>
</dbReference>
<evidence type="ECO:0000256" key="12">
    <source>
        <dbReference type="ARBA" id="ARBA00023204"/>
    </source>
</evidence>
<keyword evidence="13 14" id="KW-0326">Glycosidase</keyword>
<evidence type="ECO:0000313" key="16">
    <source>
        <dbReference type="EMBL" id="HIZ02134.1"/>
    </source>
</evidence>
<dbReference type="InterPro" id="IPR003651">
    <property type="entry name" value="Endonuclease3_FeS-loop_motif"/>
</dbReference>